<sequence length="183" mass="20839">MNTSDIPKSNLEKILNILIGLSWCVGISALLVGVENFSFHYNYMGNVFMTVGLVSIFLGLLIYFTKIILSSYLIRLGFKLNCKRGLHFGKTSKFESDRYAQEYGKCFYCKEVLTLKSYKIEFNGSEYYFEASNMVEAIRKLQEQQNKTAKSFGSIFTITDLSAIGTRITTYIVKENGSLDIKK</sequence>
<evidence type="ECO:0000256" key="1">
    <source>
        <dbReference type="SAM" id="Phobius"/>
    </source>
</evidence>
<organism evidence="2 3">
    <name type="scientific">Acinetobacter bereziniae</name>
    <name type="common">Acinetobacter genomosp. 10</name>
    <dbReference type="NCBI Taxonomy" id="106648"/>
    <lineage>
        <taxon>Bacteria</taxon>
        <taxon>Pseudomonadati</taxon>
        <taxon>Pseudomonadota</taxon>
        <taxon>Gammaproteobacteria</taxon>
        <taxon>Moraxellales</taxon>
        <taxon>Moraxellaceae</taxon>
        <taxon>Acinetobacter</taxon>
    </lineage>
</organism>
<name>A0A833PI46_ACIBZ</name>
<protein>
    <submittedName>
        <fullName evidence="2">Uncharacterized protein</fullName>
    </submittedName>
</protein>
<dbReference type="Proteomes" id="UP000490535">
    <property type="component" value="Unassembled WGS sequence"/>
</dbReference>
<keyword evidence="1" id="KW-0472">Membrane</keyword>
<gene>
    <name evidence="2" type="ORF">GAK29_00242</name>
</gene>
<dbReference type="AlphaFoldDB" id="A0A833PI46"/>
<keyword evidence="1" id="KW-0812">Transmembrane</keyword>
<comment type="caution">
    <text evidence="2">The sequence shown here is derived from an EMBL/GenBank/DDBJ whole genome shotgun (WGS) entry which is preliminary data.</text>
</comment>
<reference evidence="3" key="1">
    <citation type="journal article" date="2020" name="MBio">
        <title>Horizontal gene transfer to a defensive symbiont with a reduced genome amongst a multipartite beetle microbiome.</title>
        <authorList>
            <person name="Waterworth S.C."/>
            <person name="Florez L.V."/>
            <person name="Rees E.R."/>
            <person name="Hertweck C."/>
            <person name="Kaltenpoth M."/>
            <person name="Kwan J.C."/>
        </authorList>
    </citation>
    <scope>NUCLEOTIDE SEQUENCE [LARGE SCALE GENOMIC DNA]</scope>
</reference>
<feature type="transmembrane region" description="Helical" evidence="1">
    <location>
        <begin position="14"/>
        <end position="34"/>
    </location>
</feature>
<keyword evidence="1" id="KW-1133">Transmembrane helix</keyword>
<proteinExistence type="predicted"/>
<accession>A0A833PI46</accession>
<feature type="transmembrane region" description="Helical" evidence="1">
    <location>
        <begin position="46"/>
        <end position="74"/>
    </location>
</feature>
<evidence type="ECO:0000313" key="2">
    <source>
        <dbReference type="EMBL" id="KAF1028146.1"/>
    </source>
</evidence>
<dbReference type="EMBL" id="WNDP01000003">
    <property type="protein sequence ID" value="KAF1028146.1"/>
    <property type="molecule type" value="Genomic_DNA"/>
</dbReference>
<evidence type="ECO:0000313" key="3">
    <source>
        <dbReference type="Proteomes" id="UP000490535"/>
    </source>
</evidence>